<dbReference type="EMBL" id="FNBA01000002">
    <property type="protein sequence ID" value="SDE70226.1"/>
    <property type="molecule type" value="Genomic_DNA"/>
</dbReference>
<evidence type="ECO:0000313" key="2">
    <source>
        <dbReference type="Proteomes" id="UP000199321"/>
    </source>
</evidence>
<protein>
    <submittedName>
        <fullName evidence="1">Uncharacterized protein</fullName>
    </submittedName>
</protein>
<gene>
    <name evidence="1" type="ORF">SAMN05421855_102296</name>
</gene>
<dbReference type="Proteomes" id="UP000199321">
    <property type="component" value="Unassembled WGS sequence"/>
</dbReference>
<name>A0A1G7F3A0_9FLAO</name>
<organism evidence="1 2">
    <name type="scientific">Ulvibacter litoralis</name>
    <dbReference type="NCBI Taxonomy" id="227084"/>
    <lineage>
        <taxon>Bacteria</taxon>
        <taxon>Pseudomonadati</taxon>
        <taxon>Bacteroidota</taxon>
        <taxon>Flavobacteriia</taxon>
        <taxon>Flavobacteriales</taxon>
        <taxon>Flavobacteriaceae</taxon>
        <taxon>Ulvibacter</taxon>
    </lineage>
</organism>
<keyword evidence="2" id="KW-1185">Reference proteome</keyword>
<proteinExistence type="predicted"/>
<sequence>MKKILNCWCVRKTESDAITFLKKSIPLATTKLALTNRIYLKNNFKILSHSFKRITPQTNENNTVNRTPVLNCISSIKKEFLSNKTKILTAFSTNNSRIFTNTR</sequence>
<dbReference type="AlphaFoldDB" id="A0A1G7F3A0"/>
<accession>A0A1G7F3A0</accession>
<reference evidence="1 2" key="1">
    <citation type="submission" date="2016-10" db="EMBL/GenBank/DDBJ databases">
        <authorList>
            <person name="de Groot N.N."/>
        </authorList>
    </citation>
    <scope>NUCLEOTIDE SEQUENCE [LARGE SCALE GENOMIC DNA]</scope>
    <source>
        <strain evidence="1 2">DSM 16195</strain>
    </source>
</reference>
<dbReference type="STRING" id="227084.SAMN05421855_102296"/>
<evidence type="ECO:0000313" key="1">
    <source>
        <dbReference type="EMBL" id="SDE70226.1"/>
    </source>
</evidence>